<keyword evidence="3" id="KW-1185">Reference proteome</keyword>
<dbReference type="RefSeq" id="WP_012136487.1">
    <property type="nucleotide sequence ID" value="NZ_KE007306.1"/>
</dbReference>
<dbReference type="EMBL" id="ASAD01000006">
    <property type="protein sequence ID" value="EON93527.1"/>
    <property type="molecule type" value="Genomic_DNA"/>
</dbReference>
<dbReference type="Pfam" id="PF18864">
    <property type="entry name" value="AbiTii"/>
    <property type="match status" value="1"/>
</dbReference>
<evidence type="ECO:0000313" key="2">
    <source>
        <dbReference type="EMBL" id="EON93527.1"/>
    </source>
</evidence>
<dbReference type="InterPro" id="IPR041304">
    <property type="entry name" value="AbiTii"/>
</dbReference>
<dbReference type="HOGENOM" id="CLU_1249399_0_0_6"/>
<protein>
    <recommendedName>
        <fullName evidence="1">AbiTii domain-containing protein</fullName>
    </recommendedName>
</protein>
<accession>R8B4K4</accession>
<feature type="domain" description="AbiTii" evidence="1">
    <location>
        <begin position="12"/>
        <end position="184"/>
    </location>
</feature>
<evidence type="ECO:0000259" key="1">
    <source>
        <dbReference type="Pfam" id="PF18864"/>
    </source>
</evidence>
<gene>
    <name evidence="2" type="ORF">MARLIPOL_02440</name>
</gene>
<comment type="caution">
    <text evidence="2">The sequence shown here is derived from an EMBL/GenBank/DDBJ whole genome shotgun (WGS) entry which is preliminary data.</text>
</comment>
<dbReference type="Proteomes" id="UP000016540">
    <property type="component" value="Unassembled WGS sequence"/>
</dbReference>
<dbReference type="OrthoDB" id="6360084at2"/>
<dbReference type="eggNOG" id="ENOG5030TGR">
    <property type="taxonomic scope" value="Bacteria"/>
</dbReference>
<sequence>MSAPVNHLEQRTQDANELLEGIMPSAITLAMMLRHRKMATWLRTEFEGYSDSTLTPPYRRELPGHIVARSPQYGWIPAPVDDQQKVEYGRLNLNDGVKALEKICLSCKKGTGNRVVLPSEEMTKLQSRINLSAELAINVSRDTYSDVLKTIRAAIYLWTRELVALGVGGEHNSFSPEERNKVATLDNPEQFWRRAMDELDDLPIPDTREVGFFERVFGRTG</sequence>
<organism evidence="2 3">
    <name type="scientific">Marinobacter lipolyticus SM19</name>
    <dbReference type="NCBI Taxonomy" id="1318628"/>
    <lineage>
        <taxon>Bacteria</taxon>
        <taxon>Pseudomonadati</taxon>
        <taxon>Pseudomonadota</taxon>
        <taxon>Gammaproteobacteria</taxon>
        <taxon>Pseudomonadales</taxon>
        <taxon>Marinobacteraceae</taxon>
        <taxon>Marinobacter</taxon>
    </lineage>
</organism>
<reference evidence="2 3" key="1">
    <citation type="journal article" date="2013" name="Genome Announc.">
        <title>Draft Genome Sequence of the Moderately Halophilic Bacterium Marinobacter lipolyticus Strain SM19.</title>
        <authorList>
            <person name="Papke R.T."/>
            <person name="de la Haba R.R."/>
            <person name="Infante-Dominguez C."/>
            <person name="Perez D."/>
            <person name="Sanchez-Porro C."/>
            <person name="Lapierre P."/>
            <person name="Ventosa A."/>
        </authorList>
    </citation>
    <scope>NUCLEOTIDE SEQUENCE [LARGE SCALE GENOMIC DNA]</scope>
    <source>
        <strain evidence="2 3">SM19</strain>
    </source>
</reference>
<dbReference type="AlphaFoldDB" id="R8B4K4"/>
<proteinExistence type="predicted"/>
<evidence type="ECO:0000313" key="3">
    <source>
        <dbReference type="Proteomes" id="UP000016540"/>
    </source>
</evidence>
<name>R8B4K4_9GAMM</name>
<dbReference type="PATRIC" id="fig|1318628.3.peg.488"/>